<evidence type="ECO:0000313" key="4">
    <source>
        <dbReference type="Proteomes" id="UP001190700"/>
    </source>
</evidence>
<name>A0AAE0GBC4_9CHLO</name>
<gene>
    <name evidence="3" type="ORF">CYMTET_16967</name>
</gene>
<dbReference type="Proteomes" id="UP001190700">
    <property type="component" value="Unassembled WGS sequence"/>
</dbReference>
<accession>A0AAE0GBC4</accession>
<dbReference type="AlphaFoldDB" id="A0AAE0GBC4"/>
<organism evidence="3 4">
    <name type="scientific">Cymbomonas tetramitiformis</name>
    <dbReference type="NCBI Taxonomy" id="36881"/>
    <lineage>
        <taxon>Eukaryota</taxon>
        <taxon>Viridiplantae</taxon>
        <taxon>Chlorophyta</taxon>
        <taxon>Pyramimonadophyceae</taxon>
        <taxon>Pyramimonadales</taxon>
        <taxon>Pyramimonadaceae</taxon>
        <taxon>Cymbomonas</taxon>
    </lineage>
</organism>
<feature type="chain" id="PRO_5041975688" description="Fe2OG dioxygenase domain-containing protein" evidence="2">
    <location>
        <begin position="18"/>
        <end position="336"/>
    </location>
</feature>
<evidence type="ECO:0000313" key="3">
    <source>
        <dbReference type="EMBL" id="KAK3274872.1"/>
    </source>
</evidence>
<evidence type="ECO:0000256" key="1">
    <source>
        <dbReference type="SAM" id="MobiDB-lite"/>
    </source>
</evidence>
<evidence type="ECO:0008006" key="5">
    <source>
        <dbReference type="Google" id="ProtNLM"/>
    </source>
</evidence>
<dbReference type="EMBL" id="LGRX02007502">
    <property type="protein sequence ID" value="KAK3274872.1"/>
    <property type="molecule type" value="Genomic_DNA"/>
</dbReference>
<feature type="compositionally biased region" description="Polar residues" evidence="1">
    <location>
        <begin position="327"/>
        <end position="336"/>
    </location>
</feature>
<dbReference type="Gene3D" id="2.60.120.620">
    <property type="entry name" value="q2cbj1_9rhob like domain"/>
    <property type="match status" value="1"/>
</dbReference>
<reference evidence="3 4" key="1">
    <citation type="journal article" date="2015" name="Genome Biol. Evol.">
        <title>Comparative Genomics of a Bacterivorous Green Alga Reveals Evolutionary Causalities and Consequences of Phago-Mixotrophic Mode of Nutrition.</title>
        <authorList>
            <person name="Burns J.A."/>
            <person name="Paasch A."/>
            <person name="Narechania A."/>
            <person name="Kim E."/>
        </authorList>
    </citation>
    <scope>NUCLEOTIDE SEQUENCE [LARGE SCALE GENOMIC DNA]</scope>
    <source>
        <strain evidence="3 4">PLY_AMNH</strain>
    </source>
</reference>
<proteinExistence type="predicted"/>
<evidence type="ECO:0000256" key="2">
    <source>
        <dbReference type="SAM" id="SignalP"/>
    </source>
</evidence>
<keyword evidence="2" id="KW-0732">Signal</keyword>
<keyword evidence="4" id="KW-1185">Reference proteome</keyword>
<feature type="region of interest" description="Disordered" evidence="1">
    <location>
        <begin position="126"/>
        <end position="151"/>
    </location>
</feature>
<feature type="region of interest" description="Disordered" evidence="1">
    <location>
        <begin position="317"/>
        <end position="336"/>
    </location>
</feature>
<feature type="signal peptide" evidence="2">
    <location>
        <begin position="1"/>
        <end position="17"/>
    </location>
</feature>
<sequence>MYHNLFVLLCFFAAASGATIAASEGVQHGNSTFTGLLLPDGFPPAQSNAVLAALPANLTACEAITSAHLRYTLERIRNTPVQMYPYPHMIIDSIFEPSFYRCMMQALPRKNSAYKKLFPKVERYEIPLSRGPPKGTKEKKKKKKSSTPDPEPGPFWKAFNYVFGSKDLTVAYLQKMHDTVGRRDVEFSPSWQNDLFWNMALCRDITGYEIGPHTDSRGKVVTVLYYLPKDQSAPKNAGTCVVRSKSGRTQKHGSTWASWDDPDFEVVQQAEFVPNSVFVFAACHSSWHAVPQMTQRYERNTIQAFISAPVHFKSEKGPCLGPPLPPSTKTSGTLLE</sequence>
<comment type="caution">
    <text evidence="3">The sequence shown here is derived from an EMBL/GenBank/DDBJ whole genome shotgun (WGS) entry which is preliminary data.</text>
</comment>
<protein>
    <recommendedName>
        <fullName evidence="5">Fe2OG dioxygenase domain-containing protein</fullName>
    </recommendedName>
</protein>